<comment type="caution">
    <text evidence="2">The sequence shown here is derived from an EMBL/GenBank/DDBJ whole genome shotgun (WGS) entry which is preliminary data.</text>
</comment>
<protein>
    <submittedName>
        <fullName evidence="2">Uncharacterized protein</fullName>
    </submittedName>
</protein>
<evidence type="ECO:0000256" key="1">
    <source>
        <dbReference type="SAM" id="MobiDB-lite"/>
    </source>
</evidence>
<dbReference type="NCBIfam" id="TIGR04081">
    <property type="entry name" value="SbtA family thio(seleno)oxazole RiPP natural product precursor"/>
    <property type="match status" value="1"/>
</dbReference>
<name>D6SR96_9BACT</name>
<dbReference type="EMBL" id="ACJN02000003">
    <property type="protein sequence ID" value="EFI33212.1"/>
    <property type="molecule type" value="Genomic_DNA"/>
</dbReference>
<dbReference type="Proteomes" id="UP000005496">
    <property type="component" value="Unassembled WGS sequence"/>
</dbReference>
<reference evidence="2" key="1">
    <citation type="submission" date="2010-05" db="EMBL/GenBank/DDBJ databases">
        <title>The draft genome of Desulfonatronospira thiodismutans ASO3-1.</title>
        <authorList>
            <consortium name="US DOE Joint Genome Institute (JGI-PGF)"/>
            <person name="Lucas S."/>
            <person name="Copeland A."/>
            <person name="Lapidus A."/>
            <person name="Cheng J.-F."/>
            <person name="Bruce D."/>
            <person name="Goodwin L."/>
            <person name="Pitluck S."/>
            <person name="Chertkov O."/>
            <person name="Brettin T."/>
            <person name="Detter J.C."/>
            <person name="Han C."/>
            <person name="Land M.L."/>
            <person name="Hauser L."/>
            <person name="Kyrpides N."/>
            <person name="Mikhailova N."/>
            <person name="Muyzer G."/>
            <person name="Woyke T."/>
        </authorList>
    </citation>
    <scope>NUCLEOTIDE SEQUENCE [LARGE SCALE GENOMIC DNA]</scope>
    <source>
        <strain evidence="2">ASO3-1</strain>
    </source>
</reference>
<sequence>MDAKDAKTYLTSLCLAALLTGGGFAAPGPAFGMGQSGCSTNGAATDTNNGDDNDDDIDDEPDGNGA</sequence>
<gene>
    <name evidence="2" type="ORF">Dthio_PD0538</name>
</gene>
<feature type="region of interest" description="Disordered" evidence="1">
    <location>
        <begin position="30"/>
        <end position="66"/>
    </location>
</feature>
<dbReference type="InterPro" id="IPR023971">
    <property type="entry name" value="GSU1558/StbA-like"/>
</dbReference>
<dbReference type="RefSeq" id="WP_008870570.1">
    <property type="nucleotide sequence ID" value="NZ_ACJN02000003.1"/>
</dbReference>
<evidence type="ECO:0000313" key="2">
    <source>
        <dbReference type="EMBL" id="EFI33212.1"/>
    </source>
</evidence>
<organism evidence="2 3">
    <name type="scientific">Desulfonatronospira thiodismutans ASO3-1</name>
    <dbReference type="NCBI Taxonomy" id="555779"/>
    <lineage>
        <taxon>Bacteria</taxon>
        <taxon>Pseudomonadati</taxon>
        <taxon>Thermodesulfobacteriota</taxon>
        <taxon>Desulfovibrionia</taxon>
        <taxon>Desulfovibrionales</taxon>
        <taxon>Desulfonatronovibrionaceae</taxon>
        <taxon>Desulfonatronospira</taxon>
    </lineage>
</organism>
<proteinExistence type="predicted"/>
<dbReference type="AlphaFoldDB" id="D6SR96"/>
<keyword evidence="3" id="KW-1185">Reference proteome</keyword>
<accession>D6SR96</accession>
<evidence type="ECO:0000313" key="3">
    <source>
        <dbReference type="Proteomes" id="UP000005496"/>
    </source>
</evidence>
<feature type="compositionally biased region" description="Acidic residues" evidence="1">
    <location>
        <begin position="49"/>
        <end position="66"/>
    </location>
</feature>